<dbReference type="InParanoid" id="F4RLR7"/>
<evidence type="ECO:0000313" key="2">
    <source>
        <dbReference type="EMBL" id="EGG06706.1"/>
    </source>
</evidence>
<feature type="region of interest" description="Disordered" evidence="1">
    <location>
        <begin position="507"/>
        <end position="530"/>
    </location>
</feature>
<evidence type="ECO:0000313" key="3">
    <source>
        <dbReference type="Proteomes" id="UP000001072"/>
    </source>
</evidence>
<feature type="region of interest" description="Disordered" evidence="1">
    <location>
        <begin position="292"/>
        <end position="482"/>
    </location>
</feature>
<dbReference type="AlphaFoldDB" id="F4RLR7"/>
<evidence type="ECO:0000256" key="1">
    <source>
        <dbReference type="SAM" id="MobiDB-lite"/>
    </source>
</evidence>
<dbReference type="HOGENOM" id="CLU_298100_0_0_1"/>
<feature type="region of interest" description="Disordered" evidence="1">
    <location>
        <begin position="214"/>
        <end position="250"/>
    </location>
</feature>
<feature type="region of interest" description="Disordered" evidence="1">
    <location>
        <begin position="92"/>
        <end position="112"/>
    </location>
</feature>
<dbReference type="Proteomes" id="UP000001072">
    <property type="component" value="Unassembled WGS sequence"/>
</dbReference>
<dbReference type="EMBL" id="GL883107">
    <property type="protein sequence ID" value="EGG06706.1"/>
    <property type="molecule type" value="Genomic_DNA"/>
</dbReference>
<proteinExistence type="predicted"/>
<dbReference type="VEuPathDB" id="FungiDB:MELLADRAFT_106516"/>
<feature type="compositionally biased region" description="Polar residues" evidence="1">
    <location>
        <begin position="407"/>
        <end position="442"/>
    </location>
</feature>
<feature type="region of interest" description="Disordered" evidence="1">
    <location>
        <begin position="649"/>
        <end position="678"/>
    </location>
</feature>
<keyword evidence="3" id="KW-1185">Reference proteome</keyword>
<dbReference type="OrthoDB" id="2507552at2759"/>
<feature type="compositionally biased region" description="Polar residues" evidence="1">
    <location>
        <begin position="470"/>
        <end position="482"/>
    </location>
</feature>
<dbReference type="KEGG" id="mlr:MELLADRAFT_106516"/>
<feature type="region of interest" description="Disordered" evidence="1">
    <location>
        <begin position="732"/>
        <end position="757"/>
    </location>
</feature>
<name>F4RLR7_MELLP</name>
<protein>
    <submittedName>
        <fullName evidence="2">Uncharacterized protein</fullName>
    </submittedName>
</protein>
<feature type="compositionally biased region" description="Polar residues" evidence="1">
    <location>
        <begin position="215"/>
        <end position="225"/>
    </location>
</feature>
<dbReference type="GeneID" id="18922909"/>
<accession>F4RLR7</accession>
<organism evidence="3">
    <name type="scientific">Melampsora larici-populina (strain 98AG31 / pathotype 3-4-7)</name>
    <name type="common">Poplar leaf rust fungus</name>
    <dbReference type="NCBI Taxonomy" id="747676"/>
    <lineage>
        <taxon>Eukaryota</taxon>
        <taxon>Fungi</taxon>
        <taxon>Dikarya</taxon>
        <taxon>Basidiomycota</taxon>
        <taxon>Pucciniomycotina</taxon>
        <taxon>Pucciniomycetes</taxon>
        <taxon>Pucciniales</taxon>
        <taxon>Melampsoraceae</taxon>
        <taxon>Melampsora</taxon>
    </lineage>
</organism>
<sequence length="1009" mass="113308">MRQNKSVGSKRKLEDTKFGEVSRGKVCFYAIIYIETDLWNAISGTTSHHHPRDRPNEKDMKASLSEAGFDIEGGKVGDSHLSKLYKKHVFESSKARKQSKDSTPYDEQERARIQSTRYSRTVYFDQDPAEETEIRVEKGIVLPPEAHLFSFSPTNGPKSPVASTSSASSHLIPELENGVLKNPSTGPVRARRISARLSALQAVLTIPEEGESIPTVYSDTKSRGNPRSHPQPRVQSRRTSEKVKKVKTVSRRAKDQLLKSELYSKELVIPECEEDDHNDIDKSVADAEEIRIEEQQSTDLQEVGKSKGKGAPPGSNRLPKRISAAPANRFGLRVSQRRRTRPASPVIHPEKKTRSNAFSDLGGSSDENEETSDDYLPSSDNESNEEGSIASTPIIKLSDAHPRPKANQKTLAQSRWKSMNCHTKSLNHLPPSSSDETTQTPQRTKRKVAPISLSPDSSEDTPDLHETSNFRESPIQTRQSSLQDSFLNSIEEGEPELTCGGVRKRWKGKGRAVNQEHKPEDEEDGENSTGSYNILQQTYSKENIDNVEEVEDEWEAGDLFGENFSASGRGAAKDFDDDANLDRQSQHDLPEINNSAGVEDFKEAIVLLKCLVTNHSKQIERMNKSHSKEMERMDKKIDVLTNMIDTYINKTPSTAPRGKRGVSNSSPESSDENVTPRAGRIRTLIKTLIRTLYGLKKNVKTVPDGSSPAEKQKWIQNISIEELLDKAEDLPDAIQPPIQSSGDPSFPYPDGPGGEKASSKALQIMWGVMQRLRVGSFRPDFSGPLASTSNIFLFRMAAVILIKLVQSGEYTGVHSEDLEPKKVLGLIVSHVKGTWFRNYREQREWSQERLQARDKSKLQNSRINRVREGRLAYVMSHKSLWPLSKVIQDCCSDDETDYEDEQGLKHCKVRILQWRSSALDSVFQSIDKARLRDNSIKLLSGNPHRVRSRSHNNPISRLGPPQEIHKDCISKDYYNSLEAWEKLDIKIINKSILTTVRDMISKNVLPAPL</sequence>
<dbReference type="RefSeq" id="XP_007410146.1">
    <property type="nucleotide sequence ID" value="XM_007410084.1"/>
</dbReference>
<gene>
    <name evidence="2" type="ORF">MELLADRAFT_106516</name>
</gene>
<reference evidence="3" key="1">
    <citation type="journal article" date="2011" name="Proc. Natl. Acad. Sci. U.S.A.">
        <title>Obligate biotrophy features unraveled by the genomic analysis of rust fungi.</title>
        <authorList>
            <person name="Duplessis S."/>
            <person name="Cuomo C.A."/>
            <person name="Lin Y.-C."/>
            <person name="Aerts A."/>
            <person name="Tisserant E."/>
            <person name="Veneault-Fourrey C."/>
            <person name="Joly D.L."/>
            <person name="Hacquard S."/>
            <person name="Amselem J."/>
            <person name="Cantarel B.L."/>
            <person name="Chiu R."/>
            <person name="Coutinho P.M."/>
            <person name="Feau N."/>
            <person name="Field M."/>
            <person name="Frey P."/>
            <person name="Gelhaye E."/>
            <person name="Goldberg J."/>
            <person name="Grabherr M.G."/>
            <person name="Kodira C.D."/>
            <person name="Kohler A."/>
            <person name="Kuees U."/>
            <person name="Lindquist E.A."/>
            <person name="Lucas S.M."/>
            <person name="Mago R."/>
            <person name="Mauceli E."/>
            <person name="Morin E."/>
            <person name="Murat C."/>
            <person name="Pangilinan J.L."/>
            <person name="Park R."/>
            <person name="Pearson M."/>
            <person name="Quesneville H."/>
            <person name="Rouhier N."/>
            <person name="Sakthikumar S."/>
            <person name="Salamov A.A."/>
            <person name="Schmutz J."/>
            <person name="Selles B."/>
            <person name="Shapiro H."/>
            <person name="Tanguay P."/>
            <person name="Tuskan G.A."/>
            <person name="Henrissat B."/>
            <person name="Van de Peer Y."/>
            <person name="Rouze P."/>
            <person name="Ellis J.G."/>
            <person name="Dodds P.N."/>
            <person name="Schein J.E."/>
            <person name="Zhong S."/>
            <person name="Hamelin R.C."/>
            <person name="Grigoriev I.V."/>
            <person name="Szabo L.J."/>
            <person name="Martin F."/>
        </authorList>
    </citation>
    <scope>NUCLEOTIDE SEQUENCE [LARGE SCALE GENOMIC DNA]</scope>
    <source>
        <strain evidence="3">98AG31 / pathotype 3-4-7</strain>
    </source>
</reference>
<feature type="region of interest" description="Disordered" evidence="1">
    <location>
        <begin position="942"/>
        <end position="961"/>
    </location>
</feature>